<dbReference type="EMBL" id="JAGYPF010000003">
    <property type="protein sequence ID" value="MBS4214298.1"/>
    <property type="molecule type" value="Genomic_DNA"/>
</dbReference>
<dbReference type="RefSeq" id="WP_213118774.1">
    <property type="nucleotide sequence ID" value="NZ_JAGYPF010000003.1"/>
</dbReference>
<evidence type="ECO:0000313" key="2">
    <source>
        <dbReference type="Proteomes" id="UP000679749"/>
    </source>
</evidence>
<reference evidence="1" key="1">
    <citation type="submission" date="2021-05" db="EMBL/GenBank/DDBJ databases">
        <title>Novel Bacillus species.</title>
        <authorList>
            <person name="Liu G."/>
        </authorList>
    </citation>
    <scope>NUCLEOTIDE SEQUENCE</scope>
    <source>
        <strain evidence="1">FJAT-49825</strain>
    </source>
</reference>
<protein>
    <recommendedName>
        <fullName evidence="3">Methionine gamma-lyase</fullName>
    </recommendedName>
</protein>
<evidence type="ECO:0008006" key="3">
    <source>
        <dbReference type="Google" id="ProtNLM"/>
    </source>
</evidence>
<keyword evidence="2" id="KW-1185">Reference proteome</keyword>
<dbReference type="AlphaFoldDB" id="A0A942U7Z1"/>
<gene>
    <name evidence="1" type="ORF">KHA99_17755</name>
</gene>
<dbReference type="Proteomes" id="UP000679749">
    <property type="component" value="Unassembled WGS sequence"/>
</dbReference>
<comment type="caution">
    <text evidence="1">The sequence shown here is derived from an EMBL/GenBank/DDBJ whole genome shotgun (WGS) entry which is preliminary data.</text>
</comment>
<name>A0A942U7Z1_9BACI</name>
<accession>A0A942U7Z1</accession>
<organism evidence="1 2">
    <name type="scientific">Neobacillus rhizophilus</name>
    <dbReference type="NCBI Taxonomy" id="2833579"/>
    <lineage>
        <taxon>Bacteria</taxon>
        <taxon>Bacillati</taxon>
        <taxon>Bacillota</taxon>
        <taxon>Bacilli</taxon>
        <taxon>Bacillales</taxon>
        <taxon>Bacillaceae</taxon>
        <taxon>Neobacillus</taxon>
    </lineage>
</organism>
<evidence type="ECO:0000313" key="1">
    <source>
        <dbReference type="EMBL" id="MBS4214298.1"/>
    </source>
</evidence>
<sequence>MNYSSKLVKVNKDPGHCSHISPVYMTSTFVFDNAEVGSSLFSIENYQENI</sequence>
<proteinExistence type="predicted"/>